<gene>
    <name evidence="3" type="ORF">BD833_104320</name>
</gene>
<dbReference type="PANTHER" id="PTHR12558">
    <property type="entry name" value="CELL DIVISION CYCLE 16,23,27"/>
    <property type="match status" value="1"/>
</dbReference>
<reference evidence="3 4" key="1">
    <citation type="submission" date="2019-07" db="EMBL/GenBank/DDBJ databases">
        <title>Genomic Encyclopedia of Archaeal and Bacterial Type Strains, Phase II (KMG-II): from individual species to whole genera.</title>
        <authorList>
            <person name="Goeker M."/>
        </authorList>
    </citation>
    <scope>NUCLEOTIDE SEQUENCE [LARGE SCALE GENOMIC DNA]</scope>
    <source>
        <strain evidence="3 4">DSM 46842</strain>
    </source>
</reference>
<proteinExistence type="predicted"/>
<keyword evidence="2" id="KW-0732">Signal</keyword>
<keyword evidence="4" id="KW-1185">Reference proteome</keyword>
<keyword evidence="1" id="KW-0802">TPR repeat</keyword>
<dbReference type="EMBL" id="VNHW01000004">
    <property type="protein sequence ID" value="TYP88612.1"/>
    <property type="molecule type" value="Genomic_DNA"/>
</dbReference>
<dbReference type="SUPFAM" id="SSF48452">
    <property type="entry name" value="TPR-like"/>
    <property type="match status" value="1"/>
</dbReference>
<dbReference type="PANTHER" id="PTHR12558:SF44">
    <property type="entry name" value="TETRATRICOPEPTIDE REPEAT-CONTAINING PROTEIN"/>
    <property type="match status" value="1"/>
</dbReference>
<dbReference type="RefSeq" id="WP_166532716.1">
    <property type="nucleotide sequence ID" value="NZ_VNHW01000004.1"/>
</dbReference>
<evidence type="ECO:0000313" key="4">
    <source>
        <dbReference type="Proteomes" id="UP000322499"/>
    </source>
</evidence>
<evidence type="ECO:0000313" key="3">
    <source>
        <dbReference type="EMBL" id="TYP88612.1"/>
    </source>
</evidence>
<dbReference type="AlphaFoldDB" id="A0A5S5D1F7"/>
<feature type="chain" id="PRO_5039541918" evidence="2">
    <location>
        <begin position="26"/>
        <end position="436"/>
    </location>
</feature>
<dbReference type="Gene3D" id="1.25.40.10">
    <property type="entry name" value="Tetratricopeptide repeat domain"/>
    <property type="match status" value="2"/>
</dbReference>
<dbReference type="SMART" id="SM00028">
    <property type="entry name" value="TPR"/>
    <property type="match status" value="7"/>
</dbReference>
<name>A0A5S5D1F7_9ACTN</name>
<sequence>MTTRRTARNLLAAGVLLLLVSAAVAGRAASPEPGRSIGAVATAAPDPLAAAVSSAEQRLEEVPGDWRTWAELGAVYVEQARVTADPSYYARAEDALDRSLELRPEGNDGALTGLGALANARHDFAAAADLADRALAVNPYSATAWGVLTDARTQLGNYDGAGVALSRMLELRPGVASFTRASYDAELRGDTGTAVAALEQALELAATPADEAFCRTYLGGLAWADGDVDEASRHYAAGAEAASGNPPVLLGQARVAAARGEVEEATRKYRQVVQAQPLPEHLVEFGEFLLAVGEEDEAAEQFAVLATVWKLFEANGVADDLEIALFEADHGDPGAAVAAAEAEFARRQSIDAHDALGWALHRAGRDAEALEHARAATALGGEDARFLYHRGEIEAALGQIDEARATLTAALDRNPHFSPLHAPRAEQLLAALGGRP</sequence>
<dbReference type="Pfam" id="PF13432">
    <property type="entry name" value="TPR_16"/>
    <property type="match status" value="2"/>
</dbReference>
<evidence type="ECO:0000256" key="1">
    <source>
        <dbReference type="PROSITE-ProRule" id="PRU00339"/>
    </source>
</evidence>
<evidence type="ECO:0000256" key="2">
    <source>
        <dbReference type="SAM" id="SignalP"/>
    </source>
</evidence>
<organism evidence="3 4">
    <name type="scientific">Blastococcus xanthinilyticus</name>
    <dbReference type="NCBI Taxonomy" id="1564164"/>
    <lineage>
        <taxon>Bacteria</taxon>
        <taxon>Bacillati</taxon>
        <taxon>Actinomycetota</taxon>
        <taxon>Actinomycetes</taxon>
        <taxon>Geodermatophilales</taxon>
        <taxon>Geodermatophilaceae</taxon>
        <taxon>Blastococcus</taxon>
    </lineage>
</organism>
<dbReference type="InterPro" id="IPR011990">
    <property type="entry name" value="TPR-like_helical_dom_sf"/>
</dbReference>
<dbReference type="Proteomes" id="UP000322499">
    <property type="component" value="Unassembled WGS sequence"/>
</dbReference>
<feature type="repeat" description="TPR" evidence="1">
    <location>
        <begin position="384"/>
        <end position="417"/>
    </location>
</feature>
<dbReference type="InterPro" id="IPR019734">
    <property type="entry name" value="TPR_rpt"/>
</dbReference>
<protein>
    <submittedName>
        <fullName evidence="3">Tetratricopeptide repeat protein</fullName>
    </submittedName>
</protein>
<accession>A0A5S5D1F7</accession>
<feature type="signal peptide" evidence="2">
    <location>
        <begin position="1"/>
        <end position="25"/>
    </location>
</feature>
<comment type="caution">
    <text evidence="3">The sequence shown here is derived from an EMBL/GenBank/DDBJ whole genome shotgun (WGS) entry which is preliminary data.</text>
</comment>
<dbReference type="GO" id="GO:0051301">
    <property type="term" value="P:cell division"/>
    <property type="evidence" value="ECO:0007669"/>
    <property type="project" value="TreeGrafter"/>
</dbReference>
<dbReference type="PROSITE" id="PS50005">
    <property type="entry name" value="TPR"/>
    <property type="match status" value="1"/>
</dbReference>